<evidence type="ECO:0000259" key="2">
    <source>
        <dbReference type="Pfam" id="PF02371"/>
    </source>
</evidence>
<dbReference type="InterPro" id="IPR047650">
    <property type="entry name" value="Transpos_IS110"/>
</dbReference>
<dbReference type="InterPro" id="IPR003346">
    <property type="entry name" value="Transposase_20"/>
</dbReference>
<proteinExistence type="predicted"/>
<dbReference type="EMBL" id="VFJB01000001">
    <property type="protein sequence ID" value="KAA0259567.1"/>
    <property type="molecule type" value="Genomic_DNA"/>
</dbReference>
<accession>A0A5A8F610</accession>
<evidence type="ECO:0000313" key="4">
    <source>
        <dbReference type="EMBL" id="KAA0258441.1"/>
    </source>
</evidence>
<dbReference type="InterPro" id="IPR002525">
    <property type="entry name" value="Transp_IS110-like_N"/>
</dbReference>
<dbReference type="EMBL" id="VFJB01000003">
    <property type="protein sequence ID" value="KAA0259025.1"/>
    <property type="molecule type" value="Genomic_DNA"/>
</dbReference>
<dbReference type="RefSeq" id="WP_149265355.1">
    <property type="nucleotide sequence ID" value="NZ_VFJB01000001.1"/>
</dbReference>
<protein>
    <submittedName>
        <fullName evidence="6">IS110 family transposase</fullName>
    </submittedName>
</protein>
<feature type="domain" description="Transposase IS116/IS110/IS902 C-terminal" evidence="2">
    <location>
        <begin position="270"/>
        <end position="354"/>
    </location>
</feature>
<dbReference type="GO" id="GO:0006313">
    <property type="term" value="P:DNA transposition"/>
    <property type="evidence" value="ECO:0007669"/>
    <property type="project" value="InterPro"/>
</dbReference>
<dbReference type="Proteomes" id="UP000322876">
    <property type="component" value="Unassembled WGS sequence"/>
</dbReference>
<evidence type="ECO:0000313" key="6">
    <source>
        <dbReference type="EMBL" id="KAA0258975.1"/>
    </source>
</evidence>
<dbReference type="EMBL" id="VFJB01000004">
    <property type="protein sequence ID" value="KAA0258441.1"/>
    <property type="molecule type" value="Genomic_DNA"/>
</dbReference>
<comment type="caution">
    <text evidence="6">The sequence shown here is derived from an EMBL/GenBank/DDBJ whole genome shotgun (WGS) entry which is preliminary data.</text>
</comment>
<dbReference type="Pfam" id="PF02371">
    <property type="entry name" value="Transposase_20"/>
    <property type="match status" value="1"/>
</dbReference>
<evidence type="ECO:0000313" key="3">
    <source>
        <dbReference type="EMBL" id="KAA0257091.1"/>
    </source>
</evidence>
<feature type="domain" description="Transposase IS110-like N-terminal" evidence="1">
    <location>
        <begin position="10"/>
        <end position="163"/>
    </location>
</feature>
<evidence type="ECO:0000313" key="7">
    <source>
        <dbReference type="EMBL" id="KAA0259025.1"/>
    </source>
</evidence>
<dbReference type="Pfam" id="PF01548">
    <property type="entry name" value="DEDD_Tnp_IS110"/>
    <property type="match status" value="1"/>
</dbReference>
<dbReference type="GO" id="GO:0003677">
    <property type="term" value="F:DNA binding"/>
    <property type="evidence" value="ECO:0007669"/>
    <property type="project" value="InterPro"/>
</dbReference>
<dbReference type="EMBL" id="VFJB01000004">
    <property type="protein sequence ID" value="KAA0258560.1"/>
    <property type="molecule type" value="Genomic_DNA"/>
</dbReference>
<evidence type="ECO:0000313" key="9">
    <source>
        <dbReference type="EMBL" id="KAA0259535.1"/>
    </source>
</evidence>
<dbReference type="GO" id="GO:0004803">
    <property type="term" value="F:transposase activity"/>
    <property type="evidence" value="ECO:0007669"/>
    <property type="project" value="InterPro"/>
</dbReference>
<evidence type="ECO:0000313" key="8">
    <source>
        <dbReference type="EMBL" id="KAA0259098.1"/>
    </source>
</evidence>
<dbReference type="EMBL" id="VFJB01000001">
    <property type="protein sequence ID" value="KAA0259535.1"/>
    <property type="molecule type" value="Genomic_DNA"/>
</dbReference>
<reference evidence="6 11" key="1">
    <citation type="submission" date="2019-06" db="EMBL/GenBank/DDBJ databases">
        <title>Genomic insights into carbon and energy metabolism of Deferribacter autotrophicus revealed new metabolic traits in the phylum Deferribacteres.</title>
        <authorList>
            <person name="Slobodkin A.I."/>
            <person name="Slobodkina G.B."/>
            <person name="Allioux M."/>
            <person name="Alain K."/>
            <person name="Jebbar M."/>
            <person name="Shadrin V."/>
            <person name="Kublanov I.V."/>
            <person name="Toshchakov S.V."/>
            <person name="Bonch-Osmolovskaya E.A."/>
        </authorList>
    </citation>
    <scope>NUCLEOTIDE SEQUENCE [LARGE SCALE GENOMIC DNA]</scope>
    <source>
        <strain evidence="6 11">SL50</strain>
    </source>
</reference>
<organism evidence="6 11">
    <name type="scientific">Deferribacter autotrophicus</name>
    <dbReference type="NCBI Taxonomy" id="500465"/>
    <lineage>
        <taxon>Bacteria</taxon>
        <taxon>Pseudomonadati</taxon>
        <taxon>Deferribacterota</taxon>
        <taxon>Deferribacteres</taxon>
        <taxon>Deferribacterales</taxon>
        <taxon>Deferribacteraceae</taxon>
        <taxon>Deferribacter</taxon>
    </lineage>
</organism>
<dbReference type="PANTHER" id="PTHR33055:SF15">
    <property type="entry name" value="TRANSPOSASE-RELATED"/>
    <property type="match status" value="1"/>
</dbReference>
<dbReference type="EMBL" id="VFJB01000003">
    <property type="protein sequence ID" value="KAA0259098.1"/>
    <property type="molecule type" value="Genomic_DNA"/>
</dbReference>
<dbReference type="PANTHER" id="PTHR33055">
    <property type="entry name" value="TRANSPOSASE FOR INSERTION SEQUENCE ELEMENT IS1111A"/>
    <property type="match status" value="1"/>
</dbReference>
<dbReference type="AlphaFoldDB" id="A0A5A8F610"/>
<dbReference type="EMBL" id="VFJB01000009">
    <property type="protein sequence ID" value="KAA0257091.1"/>
    <property type="molecule type" value="Genomic_DNA"/>
</dbReference>
<dbReference type="NCBIfam" id="NF033542">
    <property type="entry name" value="transpos_IS110"/>
    <property type="match status" value="1"/>
</dbReference>
<gene>
    <name evidence="9" type="ORF">FHQ18_01265</name>
    <name evidence="10" type="ORF">FHQ18_01425</name>
    <name evidence="6" type="ORF">FHQ18_03225</name>
    <name evidence="7" type="ORF">FHQ18_03485</name>
    <name evidence="8" type="ORF">FHQ18_03880</name>
    <name evidence="4" type="ORF">FHQ18_04590</name>
    <name evidence="5" type="ORF">FHQ18_05220</name>
    <name evidence="3" type="ORF">FHQ18_11015</name>
</gene>
<evidence type="ECO:0000313" key="11">
    <source>
        <dbReference type="Proteomes" id="UP000322876"/>
    </source>
</evidence>
<evidence type="ECO:0000259" key="1">
    <source>
        <dbReference type="Pfam" id="PF01548"/>
    </source>
</evidence>
<sequence length="395" mass="44948">MKNDKFAFFIGVDVSKDKFNCAIINNKLELLKEAEFQMDIDGFNSFYDLIKKYDSSIIALESTGSYHINLLASLVSKKKDVCLINPALIKKFAQSVTLRKTKTDKIDAVIIAKFIAKNIEHFNYFALPESNDIIALARMREHITQQIARVKTQLKQHLTVVFPELVANANVFTQSILHILKHMPTAEIIRNANEDDIQKILDELKFAHKSNITPQKLISLAKSSIGISSDIWATVIKEDVEMLIFLNSRLDNITKEFIDKIKSSKKDDMEIITSIKGINDITAAHFLAEIKDINRFANKGKLAAYAGIDPAIKQSGSMYSNGRISKKGSRSLRRILYLMASGVMKFNEYFRAYYLKKKEEGMPHRKAMIALCNKLVRVLYAMLTKKEVFHMPKLS</sequence>
<name>A0A5A8F610_9BACT</name>
<dbReference type="OrthoDB" id="9811278at2"/>
<evidence type="ECO:0000313" key="5">
    <source>
        <dbReference type="EMBL" id="KAA0258560.1"/>
    </source>
</evidence>
<evidence type="ECO:0000313" key="10">
    <source>
        <dbReference type="EMBL" id="KAA0259567.1"/>
    </source>
</evidence>
<keyword evidence="11" id="KW-1185">Reference proteome</keyword>
<dbReference type="EMBL" id="VFJB01000003">
    <property type="protein sequence ID" value="KAA0258975.1"/>
    <property type="molecule type" value="Genomic_DNA"/>
</dbReference>